<evidence type="ECO:0000313" key="1">
    <source>
        <dbReference type="EMBL" id="EKC19889.1"/>
    </source>
</evidence>
<dbReference type="EMBL" id="JH818286">
    <property type="protein sequence ID" value="EKC19889.1"/>
    <property type="molecule type" value="Genomic_DNA"/>
</dbReference>
<dbReference type="InParanoid" id="K1PM03"/>
<accession>K1PM03</accession>
<sequence>MVTHIIYSIDLNDSGIVQLNLNNQEIVSDEVLIRVHKGHALRELLEAFSSTLLLPNSRIKIQMILPKGSVELAQDEGGKTRDCLGRL</sequence>
<gene>
    <name evidence="1" type="ORF">CGI_10007351</name>
</gene>
<dbReference type="AlphaFoldDB" id="K1PM03"/>
<name>K1PM03_MAGGI</name>
<protein>
    <submittedName>
        <fullName evidence="1">Uncharacterized protein</fullName>
    </submittedName>
</protein>
<proteinExistence type="predicted"/>
<organism evidence="1">
    <name type="scientific">Magallana gigas</name>
    <name type="common">Pacific oyster</name>
    <name type="synonym">Crassostrea gigas</name>
    <dbReference type="NCBI Taxonomy" id="29159"/>
    <lineage>
        <taxon>Eukaryota</taxon>
        <taxon>Metazoa</taxon>
        <taxon>Spiralia</taxon>
        <taxon>Lophotrochozoa</taxon>
        <taxon>Mollusca</taxon>
        <taxon>Bivalvia</taxon>
        <taxon>Autobranchia</taxon>
        <taxon>Pteriomorphia</taxon>
        <taxon>Ostreida</taxon>
        <taxon>Ostreoidea</taxon>
        <taxon>Ostreidae</taxon>
        <taxon>Magallana</taxon>
    </lineage>
</organism>
<dbReference type="HOGENOM" id="CLU_2485517_0_0_1"/>
<reference evidence="1" key="1">
    <citation type="journal article" date="2012" name="Nature">
        <title>The oyster genome reveals stress adaptation and complexity of shell formation.</title>
        <authorList>
            <person name="Zhang G."/>
            <person name="Fang X."/>
            <person name="Guo X."/>
            <person name="Li L."/>
            <person name="Luo R."/>
            <person name="Xu F."/>
            <person name="Yang P."/>
            <person name="Zhang L."/>
            <person name="Wang X."/>
            <person name="Qi H."/>
            <person name="Xiong Z."/>
            <person name="Que H."/>
            <person name="Xie Y."/>
            <person name="Holland P.W."/>
            <person name="Paps J."/>
            <person name="Zhu Y."/>
            <person name="Wu F."/>
            <person name="Chen Y."/>
            <person name="Wang J."/>
            <person name="Peng C."/>
            <person name="Meng J."/>
            <person name="Yang L."/>
            <person name="Liu J."/>
            <person name="Wen B."/>
            <person name="Zhang N."/>
            <person name="Huang Z."/>
            <person name="Zhu Q."/>
            <person name="Feng Y."/>
            <person name="Mount A."/>
            <person name="Hedgecock D."/>
            <person name="Xu Z."/>
            <person name="Liu Y."/>
            <person name="Domazet-Loso T."/>
            <person name="Du Y."/>
            <person name="Sun X."/>
            <person name="Zhang S."/>
            <person name="Liu B."/>
            <person name="Cheng P."/>
            <person name="Jiang X."/>
            <person name="Li J."/>
            <person name="Fan D."/>
            <person name="Wang W."/>
            <person name="Fu W."/>
            <person name="Wang T."/>
            <person name="Wang B."/>
            <person name="Zhang J."/>
            <person name="Peng Z."/>
            <person name="Li Y."/>
            <person name="Li N."/>
            <person name="Wang J."/>
            <person name="Chen M."/>
            <person name="He Y."/>
            <person name="Tan F."/>
            <person name="Song X."/>
            <person name="Zheng Q."/>
            <person name="Huang R."/>
            <person name="Yang H."/>
            <person name="Du X."/>
            <person name="Chen L."/>
            <person name="Yang M."/>
            <person name="Gaffney P.M."/>
            <person name="Wang S."/>
            <person name="Luo L."/>
            <person name="She Z."/>
            <person name="Ming Y."/>
            <person name="Huang W."/>
            <person name="Zhang S."/>
            <person name="Huang B."/>
            <person name="Zhang Y."/>
            <person name="Qu T."/>
            <person name="Ni P."/>
            <person name="Miao G."/>
            <person name="Wang J."/>
            <person name="Wang Q."/>
            <person name="Steinberg C.E."/>
            <person name="Wang H."/>
            <person name="Li N."/>
            <person name="Qian L."/>
            <person name="Zhang G."/>
            <person name="Li Y."/>
            <person name="Yang H."/>
            <person name="Liu X."/>
            <person name="Wang J."/>
            <person name="Yin Y."/>
            <person name="Wang J."/>
        </authorList>
    </citation>
    <scope>NUCLEOTIDE SEQUENCE [LARGE SCALE GENOMIC DNA]</scope>
    <source>
        <strain evidence="1">05x7-T-G4-1.051#20</strain>
    </source>
</reference>